<dbReference type="Proteomes" id="UP001139028">
    <property type="component" value="Unassembled WGS sequence"/>
</dbReference>
<dbReference type="AlphaFoldDB" id="A0A9X2J9Z7"/>
<evidence type="ECO:0000313" key="1">
    <source>
        <dbReference type="EMBL" id="MCO1337186.1"/>
    </source>
</evidence>
<evidence type="ECO:0000313" key="2">
    <source>
        <dbReference type="Proteomes" id="UP001139028"/>
    </source>
</evidence>
<dbReference type="RefSeq" id="WP_252473471.1">
    <property type="nucleotide sequence ID" value="NZ_JALBWM010000476.1"/>
</dbReference>
<gene>
    <name evidence="1" type="ORF">MO867_22975</name>
</gene>
<reference evidence="1" key="1">
    <citation type="journal article" date="2022" name="Arch. Microbiol.">
        <title>Microbulbifer okhotskensis sp. nov., isolated from a deep bottom sediment of the Okhotsk Sea.</title>
        <authorList>
            <person name="Romanenko L."/>
            <person name="Kurilenko V."/>
            <person name="Otstavnykh N."/>
            <person name="Velansky P."/>
            <person name="Isaeva M."/>
            <person name="Mikhailov V."/>
        </authorList>
    </citation>
    <scope>NUCLEOTIDE SEQUENCE</scope>
    <source>
        <strain evidence="1">OS29</strain>
    </source>
</reference>
<proteinExistence type="predicted"/>
<accession>A0A9X2J9Z7</accession>
<feature type="non-terminal residue" evidence="1">
    <location>
        <position position="1"/>
    </location>
</feature>
<comment type="caution">
    <text evidence="1">The sequence shown here is derived from an EMBL/GenBank/DDBJ whole genome shotgun (WGS) entry which is preliminary data.</text>
</comment>
<feature type="non-terminal residue" evidence="1">
    <location>
        <position position="86"/>
    </location>
</feature>
<keyword evidence="2" id="KW-1185">Reference proteome</keyword>
<protein>
    <submittedName>
        <fullName evidence="1">Uncharacterized protein</fullName>
    </submittedName>
</protein>
<dbReference type="EMBL" id="JALBWM010000476">
    <property type="protein sequence ID" value="MCO1337186.1"/>
    <property type="molecule type" value="Genomic_DNA"/>
</dbReference>
<organism evidence="1 2">
    <name type="scientific">Microbulbifer okhotskensis</name>
    <dbReference type="NCBI Taxonomy" id="2926617"/>
    <lineage>
        <taxon>Bacteria</taxon>
        <taxon>Pseudomonadati</taxon>
        <taxon>Pseudomonadota</taxon>
        <taxon>Gammaproteobacteria</taxon>
        <taxon>Cellvibrionales</taxon>
        <taxon>Microbulbiferaceae</taxon>
        <taxon>Microbulbifer</taxon>
    </lineage>
</organism>
<name>A0A9X2J9Z7_9GAMM</name>
<sequence>MEYGTHREGAITITALQDIFGLPDTVYSVEQPSTWQPPSRIPLAVTDQKLFEVSYRDLCLELSQTELTALDEDAGFIGALGARPNG</sequence>